<evidence type="ECO:0000256" key="12">
    <source>
        <dbReference type="ARBA" id="ARBA00023170"/>
    </source>
</evidence>
<evidence type="ECO:0000256" key="4">
    <source>
        <dbReference type="ARBA" id="ARBA00022583"/>
    </source>
</evidence>
<dbReference type="SUPFAM" id="SSF56436">
    <property type="entry name" value="C-type lectin-like"/>
    <property type="match status" value="1"/>
</dbReference>
<keyword evidence="5 15" id="KW-0812">Transmembrane</keyword>
<dbReference type="InterPro" id="IPR000152">
    <property type="entry name" value="EGF-type_Asp/Asn_hydroxyl_site"/>
</dbReference>
<dbReference type="GO" id="GO:0009897">
    <property type="term" value="C:external side of plasma membrane"/>
    <property type="evidence" value="ECO:0007669"/>
    <property type="project" value="TreeGrafter"/>
</dbReference>
<name>A0A6P6K3L3_CARAU</name>
<evidence type="ECO:0000259" key="17">
    <source>
        <dbReference type="PROSITE" id="PS50026"/>
    </source>
</evidence>
<dbReference type="PROSITE" id="PS50041">
    <property type="entry name" value="C_TYPE_LECTIN_2"/>
    <property type="match status" value="1"/>
</dbReference>
<protein>
    <submittedName>
        <fullName evidence="20">Endosialin-like</fullName>
    </submittedName>
</protein>
<keyword evidence="3" id="KW-0597">Phosphoprotein</keyword>
<dbReference type="AlphaFoldDB" id="A0A6P6K3L3"/>
<dbReference type="FunFam" id="3.10.100.10:FF:000061">
    <property type="entry name" value="CD248 molecule"/>
    <property type="match status" value="1"/>
</dbReference>
<keyword evidence="13" id="KW-0325">Glycoprotein</keyword>
<evidence type="ECO:0000256" key="6">
    <source>
        <dbReference type="ARBA" id="ARBA00022729"/>
    </source>
</evidence>
<evidence type="ECO:0000256" key="14">
    <source>
        <dbReference type="PROSITE-ProRule" id="PRU00076"/>
    </source>
</evidence>
<dbReference type="GeneID" id="113049004"/>
<evidence type="ECO:0000256" key="10">
    <source>
        <dbReference type="ARBA" id="ARBA00023136"/>
    </source>
</evidence>
<dbReference type="SUPFAM" id="SSF57196">
    <property type="entry name" value="EGF/Laminin"/>
    <property type="match status" value="1"/>
</dbReference>
<accession>A0A6P6K3L3</accession>
<comment type="subcellular location">
    <subcellularLocation>
        <location evidence="1">Membrane</location>
        <topology evidence="1">Single-pass type I membrane protein</topology>
    </subcellularLocation>
</comment>
<keyword evidence="7" id="KW-0430">Lectin</keyword>
<dbReference type="InterPro" id="IPR001304">
    <property type="entry name" value="C-type_lectin-like"/>
</dbReference>
<keyword evidence="6 16" id="KW-0732">Signal</keyword>
<evidence type="ECO:0000256" key="7">
    <source>
        <dbReference type="ARBA" id="ARBA00022734"/>
    </source>
</evidence>
<feature type="domain" description="C-type lectin" evidence="18">
    <location>
        <begin position="36"/>
        <end position="167"/>
    </location>
</feature>
<dbReference type="InterPro" id="IPR051505">
    <property type="entry name" value="C-type_lectin_domain"/>
</dbReference>
<dbReference type="PANTHER" id="PTHR14789">
    <property type="entry name" value="CHONDROLECTIN VARIANT CHODLFDELTAE"/>
    <property type="match status" value="1"/>
</dbReference>
<dbReference type="Pfam" id="PF14670">
    <property type="entry name" value="FXa_inhibition"/>
    <property type="match status" value="1"/>
</dbReference>
<dbReference type="GO" id="GO:0031012">
    <property type="term" value="C:extracellular matrix"/>
    <property type="evidence" value="ECO:0007669"/>
    <property type="project" value="TreeGrafter"/>
</dbReference>
<dbReference type="InterPro" id="IPR049883">
    <property type="entry name" value="NOTCH1_EGF-like"/>
</dbReference>
<keyword evidence="2 14" id="KW-0245">EGF-like domain</keyword>
<dbReference type="InterPro" id="IPR000742">
    <property type="entry name" value="EGF"/>
</dbReference>
<evidence type="ECO:0000256" key="2">
    <source>
        <dbReference type="ARBA" id="ARBA00022536"/>
    </source>
</evidence>
<feature type="signal peptide" evidence="16">
    <location>
        <begin position="1"/>
        <end position="25"/>
    </location>
</feature>
<evidence type="ECO:0000259" key="18">
    <source>
        <dbReference type="PROSITE" id="PS50041"/>
    </source>
</evidence>
<evidence type="ECO:0000313" key="20">
    <source>
        <dbReference type="RefSeq" id="XP_026066799.1"/>
    </source>
</evidence>
<evidence type="ECO:0000256" key="13">
    <source>
        <dbReference type="ARBA" id="ARBA00023180"/>
    </source>
</evidence>
<evidence type="ECO:0000256" key="16">
    <source>
        <dbReference type="SAM" id="SignalP"/>
    </source>
</evidence>
<dbReference type="Pfam" id="PF07645">
    <property type="entry name" value="EGF_CA"/>
    <property type="match status" value="3"/>
</dbReference>
<dbReference type="GO" id="GO:1990430">
    <property type="term" value="F:extracellular matrix protein binding"/>
    <property type="evidence" value="ECO:0007669"/>
    <property type="project" value="TreeGrafter"/>
</dbReference>
<dbReference type="PANTHER" id="PTHR14789:SF4">
    <property type="entry name" value="ENDOSIALIN"/>
    <property type="match status" value="1"/>
</dbReference>
<evidence type="ECO:0000256" key="5">
    <source>
        <dbReference type="ARBA" id="ARBA00022692"/>
    </source>
</evidence>
<dbReference type="Proteomes" id="UP000515129">
    <property type="component" value="Chromosome 3"/>
</dbReference>
<dbReference type="CDD" id="cd00054">
    <property type="entry name" value="EGF_CA"/>
    <property type="match status" value="2"/>
</dbReference>
<evidence type="ECO:0000256" key="3">
    <source>
        <dbReference type="ARBA" id="ARBA00022553"/>
    </source>
</evidence>
<dbReference type="PROSITE" id="PS01186">
    <property type="entry name" value="EGF_2"/>
    <property type="match status" value="1"/>
</dbReference>
<dbReference type="CDD" id="cd03600">
    <property type="entry name" value="CLECT_thrombomodulin_like"/>
    <property type="match status" value="1"/>
</dbReference>
<dbReference type="KEGG" id="caua:113049004"/>
<evidence type="ECO:0000256" key="11">
    <source>
        <dbReference type="ARBA" id="ARBA00023157"/>
    </source>
</evidence>
<dbReference type="GO" id="GO:0005509">
    <property type="term" value="F:calcium ion binding"/>
    <property type="evidence" value="ECO:0007669"/>
    <property type="project" value="InterPro"/>
</dbReference>
<dbReference type="GO" id="GO:0006897">
    <property type="term" value="P:endocytosis"/>
    <property type="evidence" value="ECO:0007669"/>
    <property type="project" value="UniProtKB-KW"/>
</dbReference>
<dbReference type="FunFam" id="2.10.25.10:FF:000009">
    <property type="entry name" value="Low-density lipoprotein receptor isoform 1"/>
    <property type="match status" value="2"/>
</dbReference>
<dbReference type="SMART" id="SM00179">
    <property type="entry name" value="EGF_CA"/>
    <property type="match status" value="4"/>
</dbReference>
<dbReference type="SMART" id="SM00034">
    <property type="entry name" value="CLECT"/>
    <property type="match status" value="1"/>
</dbReference>
<keyword evidence="4" id="KW-0254">Endocytosis</keyword>
<dbReference type="PROSITE" id="PS50026">
    <property type="entry name" value="EGF_3"/>
    <property type="match status" value="2"/>
</dbReference>
<dbReference type="InterPro" id="IPR001881">
    <property type="entry name" value="EGF-like_Ca-bd_dom"/>
</dbReference>
<dbReference type="OrthoDB" id="10045365at2759"/>
<evidence type="ECO:0000313" key="19">
    <source>
        <dbReference type="Proteomes" id="UP000515129"/>
    </source>
</evidence>
<dbReference type="Gene3D" id="2.10.25.10">
    <property type="entry name" value="Laminin"/>
    <property type="match status" value="4"/>
</dbReference>
<dbReference type="GO" id="GO:0030246">
    <property type="term" value="F:carbohydrate binding"/>
    <property type="evidence" value="ECO:0007669"/>
    <property type="project" value="UniProtKB-KW"/>
</dbReference>
<sequence length="678" mass="75590">MRGMGCSVLCVILLSSLLCLYGVQTQGLKERDALCSEDGCYVLYFQRKIFLDAWRSCKEHGGNLATIRHPKEAAMVKELFSNVELRPHHRDRANIWIGLQRQPRQCSQTRPLRGFSWITGDQDTQYTNWLQESSTSTCPSPRCVVIPYSTAAHEQVHNLKWKDGPCSISVDGYLCRYNFPGMCTAIASEGGGNTLYTTPFNLLSTLLTHMPNGSVATVPCPAKDDQSILCTQKEDGTVGWNREPPFCSDPPKTSRCDKDNGGCHHICIDDDSQYRCSCRDGYMLASDERSCVDVDECLQSPCEHTCVNVPGSFECHCWDGYGQNEEGACEDVDECLDNPCEHECKNTLGSHICHCHVGYAPLQENQNRCHDIVECQIEGTCEQMCISNAGFFECHCKDGYTLQLDQNSCKLIEEDMDTPSTTVSNPWITHNPLRESEDPEYPWIPPPVSDWSWLTELPNVETVPTDLIWTTEKEPERTTLTESSPEVINVDGDLNTELPAYNGFFPPAILTPVPDYYEDESTMVPTVLPSSTASGGAWSLPWFSSTQTKPETQETATNPIDLFGEHKSTEQDHYNTDMYVDKSTTFGPGQQTSTHSPMQSPGIDVSIDQNQGTSWLLVALLVPLFIFIVVMVVLGIIYCTRYTVKPQNKNTSDCYHWIAGAGDKAAADLSDSVTKTHV</sequence>
<comment type="caution">
    <text evidence="14">Lacks conserved residue(s) required for the propagation of feature annotation.</text>
</comment>
<evidence type="ECO:0000256" key="15">
    <source>
        <dbReference type="SAM" id="Phobius"/>
    </source>
</evidence>
<dbReference type="GO" id="GO:0050840">
    <property type="term" value="F:extracellular matrix binding"/>
    <property type="evidence" value="ECO:0007669"/>
    <property type="project" value="TreeGrafter"/>
</dbReference>
<keyword evidence="8" id="KW-0677">Repeat</keyword>
<keyword evidence="11" id="KW-1015">Disulfide bond</keyword>
<dbReference type="PROSITE" id="PS00010">
    <property type="entry name" value="ASX_HYDROXYL"/>
    <property type="match status" value="1"/>
</dbReference>
<dbReference type="InterPro" id="IPR016186">
    <property type="entry name" value="C-type_lectin-like/link_sf"/>
</dbReference>
<evidence type="ECO:0000256" key="8">
    <source>
        <dbReference type="ARBA" id="ARBA00022737"/>
    </source>
</evidence>
<feature type="domain" description="EGF-like" evidence="17">
    <location>
        <begin position="293"/>
        <end position="330"/>
    </location>
</feature>
<gene>
    <name evidence="20" type="primary">LOC113049004</name>
</gene>
<dbReference type="RefSeq" id="XP_026066799.1">
    <property type="nucleotide sequence ID" value="XM_026211014.1"/>
</dbReference>
<dbReference type="SMART" id="SM00181">
    <property type="entry name" value="EGF"/>
    <property type="match status" value="4"/>
</dbReference>
<dbReference type="InterPro" id="IPR016187">
    <property type="entry name" value="CTDL_fold"/>
</dbReference>
<dbReference type="SUPFAM" id="SSF57184">
    <property type="entry name" value="Growth factor receptor domain"/>
    <property type="match status" value="1"/>
</dbReference>
<keyword evidence="12" id="KW-0675">Receptor</keyword>
<keyword evidence="19" id="KW-1185">Reference proteome</keyword>
<keyword evidence="9 15" id="KW-1133">Transmembrane helix</keyword>
<feature type="transmembrane region" description="Helical" evidence="15">
    <location>
        <begin position="615"/>
        <end position="639"/>
    </location>
</feature>
<feature type="domain" description="EGF-like" evidence="17">
    <location>
        <begin position="331"/>
        <end position="370"/>
    </location>
</feature>
<feature type="chain" id="PRO_5027803633" evidence="16">
    <location>
        <begin position="26"/>
        <end position="678"/>
    </location>
</feature>
<dbReference type="GO" id="GO:0016477">
    <property type="term" value="P:cell migration"/>
    <property type="evidence" value="ECO:0007669"/>
    <property type="project" value="TreeGrafter"/>
</dbReference>
<organism evidence="19 20">
    <name type="scientific">Carassius auratus</name>
    <name type="common">Goldfish</name>
    <dbReference type="NCBI Taxonomy" id="7957"/>
    <lineage>
        <taxon>Eukaryota</taxon>
        <taxon>Metazoa</taxon>
        <taxon>Chordata</taxon>
        <taxon>Craniata</taxon>
        <taxon>Vertebrata</taxon>
        <taxon>Euteleostomi</taxon>
        <taxon>Actinopterygii</taxon>
        <taxon>Neopterygii</taxon>
        <taxon>Teleostei</taxon>
        <taxon>Ostariophysi</taxon>
        <taxon>Cypriniformes</taxon>
        <taxon>Cyprinidae</taxon>
        <taxon>Cyprininae</taxon>
        <taxon>Carassius</taxon>
    </lineage>
</organism>
<evidence type="ECO:0000256" key="1">
    <source>
        <dbReference type="ARBA" id="ARBA00004479"/>
    </source>
</evidence>
<reference evidence="20" key="1">
    <citation type="submission" date="2025-08" db="UniProtKB">
        <authorList>
            <consortium name="RefSeq"/>
        </authorList>
    </citation>
    <scope>IDENTIFICATION</scope>
    <source>
        <strain evidence="20">Wakin</strain>
        <tissue evidence="20">Muscle</tissue>
    </source>
</reference>
<proteinExistence type="predicted"/>
<evidence type="ECO:0000256" key="9">
    <source>
        <dbReference type="ARBA" id="ARBA00022989"/>
    </source>
</evidence>
<dbReference type="InterPro" id="IPR009030">
    <property type="entry name" value="Growth_fac_rcpt_cys_sf"/>
</dbReference>
<dbReference type="Gene3D" id="3.10.100.10">
    <property type="entry name" value="Mannose-Binding Protein A, subunit A"/>
    <property type="match status" value="1"/>
</dbReference>
<keyword evidence="10 15" id="KW-0472">Membrane</keyword>